<proteinExistence type="predicted"/>
<protein>
    <submittedName>
        <fullName evidence="2">Uncharacterized protein</fullName>
    </submittedName>
</protein>
<name>A0A239FY33_9ACTN</name>
<organism evidence="2 3">
    <name type="scientific">Actinomadura mexicana</name>
    <dbReference type="NCBI Taxonomy" id="134959"/>
    <lineage>
        <taxon>Bacteria</taxon>
        <taxon>Bacillati</taxon>
        <taxon>Actinomycetota</taxon>
        <taxon>Actinomycetes</taxon>
        <taxon>Streptosporangiales</taxon>
        <taxon>Thermomonosporaceae</taxon>
        <taxon>Actinomadura</taxon>
    </lineage>
</organism>
<sequence>MSPRSRSRSSGDPARDGPNPPDEVSAIFDGMLQHARELLAVRSPLDAELIVSEILGAWWGQRIPDGDVEEVIGEALVGYAGAAATPAALALLTGIAYMGTPRQAAKAERAALQLMSDGVARPGWADRVGMVEPEACFASRDVYGDQDSVICTYTYGGAERHALVILVDRNRAGIVQPRGGPFASAARPGRPTASGMVRDAWVSSRVDRLLDHCRREGRDNPLMRFEELDPRDTKALLQSALDLTDETDDPPVNENFGSYHAFVRARVDILPPGGRLPQPPVYGRDRRATIATRFLASDEAGELSDISAAIRCVDRIIDYGCAHDFGRPLRVSPIKCEMFLLDWLPRKVLLSPSEQEAVPHVLAAWVRWAGRRTGLPEEGVRATLDALWDATAKFSAAYRDPAAFGLDRGLVDRLLPDGDLEALPRRAFALPFLSGTHRRAGRPGLVDLSELDPADPGDRRALLEFEHPGGDEEHLAAHVRLAALLWDGDPPHLWDTAQSLLDVGYERHEILHRLIDVLDRCGDDPEALREALRVLRHEPPPD</sequence>
<accession>A0A239FY33</accession>
<dbReference type="EMBL" id="FZNP01000022">
    <property type="protein sequence ID" value="SNS62096.1"/>
    <property type="molecule type" value="Genomic_DNA"/>
</dbReference>
<keyword evidence="3" id="KW-1185">Reference proteome</keyword>
<evidence type="ECO:0000313" key="2">
    <source>
        <dbReference type="EMBL" id="SNS62096.1"/>
    </source>
</evidence>
<feature type="region of interest" description="Disordered" evidence="1">
    <location>
        <begin position="1"/>
        <end position="23"/>
    </location>
</feature>
<dbReference type="Proteomes" id="UP000198420">
    <property type="component" value="Unassembled WGS sequence"/>
</dbReference>
<reference evidence="3" key="1">
    <citation type="submission" date="2017-06" db="EMBL/GenBank/DDBJ databases">
        <authorList>
            <person name="Varghese N."/>
            <person name="Submissions S."/>
        </authorList>
    </citation>
    <scope>NUCLEOTIDE SEQUENCE [LARGE SCALE GENOMIC DNA]</scope>
    <source>
        <strain evidence="3">DSM 44485</strain>
    </source>
</reference>
<feature type="compositionally biased region" description="Low complexity" evidence="1">
    <location>
        <begin position="1"/>
        <end position="12"/>
    </location>
</feature>
<gene>
    <name evidence="2" type="ORF">SAMN06265355_12266</name>
</gene>
<evidence type="ECO:0000313" key="3">
    <source>
        <dbReference type="Proteomes" id="UP000198420"/>
    </source>
</evidence>
<dbReference type="AlphaFoldDB" id="A0A239FY33"/>
<evidence type="ECO:0000256" key="1">
    <source>
        <dbReference type="SAM" id="MobiDB-lite"/>
    </source>
</evidence>